<keyword evidence="5" id="KW-1185">Reference proteome</keyword>
<comment type="similarity">
    <text evidence="1">Belongs to the DSD1 family.</text>
</comment>
<dbReference type="PANTHER" id="PTHR28004:SF8">
    <property type="entry name" value="D-SERINE DEAMINASE"/>
    <property type="match status" value="1"/>
</dbReference>
<feature type="domain" description="D-serine dehydratase-like" evidence="3">
    <location>
        <begin position="329"/>
        <end position="440"/>
    </location>
</feature>
<gene>
    <name evidence="4" type="primary">dsdA</name>
    <name evidence="4" type="ORF">KDY119_02687</name>
</gene>
<dbReference type="InterPro" id="IPR042208">
    <property type="entry name" value="D-ser_dehydrat-like_sf"/>
</dbReference>
<evidence type="ECO:0000313" key="5">
    <source>
        <dbReference type="Proteomes" id="UP000326702"/>
    </source>
</evidence>
<dbReference type="RefSeq" id="WP_227994343.1">
    <property type="nucleotide sequence ID" value="NZ_BAABIH010000008.1"/>
</dbReference>
<evidence type="ECO:0000313" key="4">
    <source>
        <dbReference type="EMBL" id="QFU99161.1"/>
    </source>
</evidence>
<dbReference type="Gene3D" id="3.20.20.10">
    <property type="entry name" value="Alanine racemase"/>
    <property type="match status" value="1"/>
</dbReference>
<dbReference type="Gene3D" id="2.40.37.20">
    <property type="entry name" value="D-serine dehydratase-like domain"/>
    <property type="match status" value="1"/>
</dbReference>
<dbReference type="InterPro" id="IPR026956">
    <property type="entry name" value="D-ser_dehydrat-like_dom"/>
</dbReference>
<dbReference type="SUPFAM" id="SSF51419">
    <property type="entry name" value="PLP-binding barrel"/>
    <property type="match status" value="1"/>
</dbReference>
<dbReference type="InterPro" id="IPR029066">
    <property type="entry name" value="PLP-binding_barrel"/>
</dbReference>
<dbReference type="EMBL" id="CP045529">
    <property type="protein sequence ID" value="QFU99161.1"/>
    <property type="molecule type" value="Genomic_DNA"/>
</dbReference>
<keyword evidence="2 4" id="KW-0456">Lyase</keyword>
<dbReference type="KEGG" id="lxl:KDY119_02687"/>
<dbReference type="GO" id="GO:0008721">
    <property type="term" value="F:D-serine ammonia-lyase activity"/>
    <property type="evidence" value="ECO:0007669"/>
    <property type="project" value="UniProtKB-EC"/>
</dbReference>
<protein>
    <submittedName>
        <fullName evidence="4">D-serine ammonia-lyase</fullName>
        <ecNumber evidence="4">4.3.1.18</ecNumber>
    </submittedName>
</protein>
<evidence type="ECO:0000256" key="2">
    <source>
        <dbReference type="ARBA" id="ARBA00023239"/>
    </source>
</evidence>
<name>A0A5P9QCI0_9MICO</name>
<dbReference type="Pfam" id="PF14031">
    <property type="entry name" value="D-ser_dehydrat"/>
    <property type="match status" value="1"/>
</dbReference>
<reference evidence="4 5" key="1">
    <citation type="submission" date="2019-10" db="EMBL/GenBank/DDBJ databases">
        <title>Genome sequence of Luteimicrobium xylanilyticum HY-24.</title>
        <authorList>
            <person name="Kim D.Y."/>
            <person name="Park H.-Y."/>
        </authorList>
    </citation>
    <scope>NUCLEOTIDE SEQUENCE [LARGE SCALE GENOMIC DNA]</scope>
    <source>
        <strain evidence="4 5">HY-24</strain>
    </source>
</reference>
<sequence>MTERLERPLEPVVVGPRTKGLRLRGETAGDGLMIGTATVDDGPFGLPILTLQTGSLDHNVAVMATAVRAAGEAAGAPGSVEHAPHVKTHMSAQIFARQLAAGSWGATVATPNQLRVVRDWGTRRVLLANELTDPDEIIWVRDDLERDEGAELWLYVDSVEGLTMLSRGLAGASDDVRARLGVLVEIGVAEGRTGVRSTADALGLARAVRASGLTLRGVAGYEGSVAGESTPETREQVADYLRGLRDVAEQLVAEGLVSSGDVVVSAGGSAFVDVVLQVLPGPFLPGGPAAGHAPRVVVRSGSYVVHDHGHYQHLDAFSRVPGAEPLRPAATVWGSVVSVPEPGLVLVGLGRRDVPYDLDLPTALWLRPRADDGRTLGAPLELPRATVTDLNDEHLFLRIDPDAPDLAPETAHPHPGDVIGFGISHPCTLFDKWRVGIVVDGDRPLGLVSFDF</sequence>
<accession>A0A5P9QCI0</accession>
<dbReference type="SMART" id="SM01119">
    <property type="entry name" value="D-ser_dehydrat"/>
    <property type="match status" value="1"/>
</dbReference>
<organism evidence="4 5">
    <name type="scientific">Luteimicrobium xylanilyticum</name>
    <dbReference type="NCBI Taxonomy" id="1133546"/>
    <lineage>
        <taxon>Bacteria</taxon>
        <taxon>Bacillati</taxon>
        <taxon>Actinomycetota</taxon>
        <taxon>Actinomycetes</taxon>
        <taxon>Micrococcales</taxon>
        <taxon>Luteimicrobium</taxon>
    </lineage>
</organism>
<dbReference type="PANTHER" id="PTHR28004">
    <property type="entry name" value="ZGC:162816-RELATED"/>
    <property type="match status" value="1"/>
</dbReference>
<dbReference type="InterPro" id="IPR001608">
    <property type="entry name" value="Ala_racemase_N"/>
</dbReference>
<dbReference type="EC" id="4.3.1.18" evidence="4"/>
<evidence type="ECO:0000259" key="3">
    <source>
        <dbReference type="SMART" id="SM01119"/>
    </source>
</evidence>
<dbReference type="InterPro" id="IPR051466">
    <property type="entry name" value="D-amino_acid_metab_enzyme"/>
</dbReference>
<dbReference type="Pfam" id="PF01168">
    <property type="entry name" value="Ala_racemase_N"/>
    <property type="match status" value="1"/>
</dbReference>
<dbReference type="AlphaFoldDB" id="A0A5P9QCI0"/>
<evidence type="ECO:0000256" key="1">
    <source>
        <dbReference type="ARBA" id="ARBA00005323"/>
    </source>
</evidence>
<proteinExistence type="inferred from homology"/>
<dbReference type="Proteomes" id="UP000326702">
    <property type="component" value="Chromosome"/>
</dbReference>